<accession>A0ABN7X1Z8</accession>
<feature type="compositionally biased region" description="Acidic residues" evidence="1">
    <location>
        <begin position="69"/>
        <end position="103"/>
    </location>
</feature>
<evidence type="ECO:0000256" key="1">
    <source>
        <dbReference type="SAM" id="MobiDB-lite"/>
    </source>
</evidence>
<sequence>RLPCAAHTLQLSINHAFKKKHHQIQRIQSLVKFFDSPKQSQRLDNAQVEKCKNKQRNLSDSNLTLSDNSDYEGSSEDEDEITTGCEDDEILNFDSESESEDDDLRQLISPSEEHSISSNPTNISSNNMFKNIIFGKSQRSRESMDELDYYLDFRRTP</sequence>
<dbReference type="Proteomes" id="UP000789901">
    <property type="component" value="Unassembled WGS sequence"/>
</dbReference>
<name>A0ABN7X1Z8_GIGMA</name>
<proteinExistence type="predicted"/>
<organism evidence="2 3">
    <name type="scientific">Gigaspora margarita</name>
    <dbReference type="NCBI Taxonomy" id="4874"/>
    <lineage>
        <taxon>Eukaryota</taxon>
        <taxon>Fungi</taxon>
        <taxon>Fungi incertae sedis</taxon>
        <taxon>Mucoromycota</taxon>
        <taxon>Glomeromycotina</taxon>
        <taxon>Glomeromycetes</taxon>
        <taxon>Diversisporales</taxon>
        <taxon>Gigasporaceae</taxon>
        <taxon>Gigaspora</taxon>
    </lineage>
</organism>
<reference evidence="2 3" key="1">
    <citation type="submission" date="2021-06" db="EMBL/GenBank/DDBJ databases">
        <authorList>
            <person name="Kallberg Y."/>
            <person name="Tangrot J."/>
            <person name="Rosling A."/>
        </authorList>
    </citation>
    <scope>NUCLEOTIDE SEQUENCE [LARGE SCALE GENOMIC DNA]</scope>
    <source>
        <strain evidence="2 3">120-4 pot B 10/14</strain>
    </source>
</reference>
<evidence type="ECO:0000313" key="3">
    <source>
        <dbReference type="Proteomes" id="UP000789901"/>
    </source>
</evidence>
<keyword evidence="3" id="KW-1185">Reference proteome</keyword>
<feature type="non-terminal residue" evidence="2">
    <location>
        <position position="157"/>
    </location>
</feature>
<gene>
    <name evidence="2" type="ORF">GMARGA_LOCUS36965</name>
</gene>
<dbReference type="EMBL" id="CAJVQB010075060">
    <property type="protein sequence ID" value="CAG8844207.1"/>
    <property type="molecule type" value="Genomic_DNA"/>
</dbReference>
<comment type="caution">
    <text evidence="2">The sequence shown here is derived from an EMBL/GenBank/DDBJ whole genome shotgun (WGS) entry which is preliminary data.</text>
</comment>
<feature type="non-terminal residue" evidence="2">
    <location>
        <position position="1"/>
    </location>
</feature>
<feature type="compositionally biased region" description="Low complexity" evidence="1">
    <location>
        <begin position="58"/>
        <end position="68"/>
    </location>
</feature>
<evidence type="ECO:0000313" key="2">
    <source>
        <dbReference type="EMBL" id="CAG8844207.1"/>
    </source>
</evidence>
<protein>
    <submittedName>
        <fullName evidence="2">21984_t:CDS:1</fullName>
    </submittedName>
</protein>
<feature type="region of interest" description="Disordered" evidence="1">
    <location>
        <begin position="42"/>
        <end position="124"/>
    </location>
</feature>